<reference evidence="8 9" key="1">
    <citation type="journal article" date="2022" name="Int. J. Syst. Evol. Microbiol.">
        <title>Neobacillus kokaensis sp. nov., isolated from soil.</title>
        <authorList>
            <person name="Yuki K."/>
            <person name="Matsubara H."/>
            <person name="Yamaguchi S."/>
        </authorList>
    </citation>
    <scope>NUCLEOTIDE SEQUENCE [LARGE SCALE GENOMIC DNA]</scope>
    <source>
        <strain evidence="8 9">LOB 377</strain>
    </source>
</reference>
<dbReference type="InterPro" id="IPR016286">
    <property type="entry name" value="FUC_metazoa-typ"/>
</dbReference>
<gene>
    <name evidence="8" type="ORF">AM1BK_14620</name>
</gene>
<comment type="caution">
    <text evidence="8">The sequence shown here is derived from an EMBL/GenBank/DDBJ whole genome shotgun (WGS) entry which is preliminary data.</text>
</comment>
<comment type="function">
    <text evidence="1">Alpha-L-fucosidase is responsible for hydrolyzing the alpha-1,6-linked fucose joined to the reducing-end N-acetylglucosamine of the carbohydrate moieties of glycoproteins.</text>
</comment>
<keyword evidence="5" id="KW-0378">Hydrolase</keyword>
<evidence type="ECO:0000256" key="6">
    <source>
        <dbReference type="ARBA" id="ARBA00023295"/>
    </source>
</evidence>
<dbReference type="PANTHER" id="PTHR10030">
    <property type="entry name" value="ALPHA-L-FUCOSIDASE"/>
    <property type="match status" value="1"/>
</dbReference>
<proteinExistence type="inferred from homology"/>
<name>A0ABQ3MZ15_9BACI</name>
<dbReference type="InterPro" id="IPR000933">
    <property type="entry name" value="Glyco_hydro_29"/>
</dbReference>
<evidence type="ECO:0000256" key="4">
    <source>
        <dbReference type="ARBA" id="ARBA00022729"/>
    </source>
</evidence>
<dbReference type="RefSeq" id="WP_191271253.1">
    <property type="nucleotide sequence ID" value="NZ_BNDS01000004.1"/>
</dbReference>
<keyword evidence="6" id="KW-0326">Glycosidase</keyword>
<evidence type="ECO:0000313" key="8">
    <source>
        <dbReference type="EMBL" id="GHH97919.1"/>
    </source>
</evidence>
<organism evidence="8 9">
    <name type="scientific">Neobacillus kokaensis</name>
    <dbReference type="NCBI Taxonomy" id="2759023"/>
    <lineage>
        <taxon>Bacteria</taxon>
        <taxon>Bacillati</taxon>
        <taxon>Bacillota</taxon>
        <taxon>Bacilli</taxon>
        <taxon>Bacillales</taxon>
        <taxon>Bacillaceae</taxon>
        <taxon>Neobacillus</taxon>
    </lineage>
</organism>
<accession>A0ABQ3MZ15</accession>
<dbReference type="InterPro" id="IPR017853">
    <property type="entry name" value="GH"/>
</dbReference>
<evidence type="ECO:0000313" key="9">
    <source>
        <dbReference type="Proteomes" id="UP000637074"/>
    </source>
</evidence>
<evidence type="ECO:0000256" key="3">
    <source>
        <dbReference type="ARBA" id="ARBA00012662"/>
    </source>
</evidence>
<dbReference type="Proteomes" id="UP000637074">
    <property type="component" value="Unassembled WGS sequence"/>
</dbReference>
<dbReference type="SMART" id="SM00812">
    <property type="entry name" value="Alpha_L_fucos"/>
    <property type="match status" value="1"/>
</dbReference>
<dbReference type="InterPro" id="IPR057739">
    <property type="entry name" value="Glyco_hydro_29_N"/>
</dbReference>
<evidence type="ECO:0000256" key="5">
    <source>
        <dbReference type="ARBA" id="ARBA00022801"/>
    </source>
</evidence>
<evidence type="ECO:0000259" key="7">
    <source>
        <dbReference type="Pfam" id="PF01120"/>
    </source>
</evidence>
<feature type="domain" description="Glycoside hydrolase family 29 N-terminal" evidence="7">
    <location>
        <begin position="20"/>
        <end position="325"/>
    </location>
</feature>
<dbReference type="Gene3D" id="2.60.40.1180">
    <property type="entry name" value="Golgi alpha-mannosidase II"/>
    <property type="match status" value="1"/>
</dbReference>
<dbReference type="Pfam" id="PF01120">
    <property type="entry name" value="Alpha_L_fucos"/>
    <property type="match status" value="1"/>
</dbReference>
<evidence type="ECO:0000256" key="1">
    <source>
        <dbReference type="ARBA" id="ARBA00004071"/>
    </source>
</evidence>
<dbReference type="InterPro" id="IPR013780">
    <property type="entry name" value="Glyco_hydro_b"/>
</dbReference>
<dbReference type="PRINTS" id="PR00741">
    <property type="entry name" value="GLHYDRLASE29"/>
</dbReference>
<dbReference type="PANTHER" id="PTHR10030:SF37">
    <property type="entry name" value="ALPHA-L-FUCOSIDASE-RELATED"/>
    <property type="match status" value="1"/>
</dbReference>
<sequence length="550" mass="61834">MTKKDYITVSTGVSGNLDANNDKVNDQWRQLEYGMFIHWGLYSVFGGERNGIAVKKGYSEQIQMWDDIPEPEYLEAAKQFTGENFNPKKICELAKAAGMKYIVITSKHHDGFAMFDTATTDYNVVKQTAFGKDPLKLLADECRNHDLKFGVYFSLVDWHQGHEFDENNCNPIPASMEPVIVQQLEELMTNYGEIAEVWFDMSSPTREQSIKFANIVRKHQPNAAINSRIWNNVGDFRTLNDNQVPEQTLDGPWQTPASIYHETWGYRRWQERNDFSKRVRALIAGLTSVHARGGNYLLNIGPRGDGSVVEFEEEVLRAIGAWLNSHPHAVIGAKATIFGEQKWGEVTLNNNNLFLHIINIPTDGTITLSGLATDVVKVVEDATSRSLEWKMDHNTLTVTMPGDLEEECVHVIRVELAGPLSVIPKNTITLNAGTTTTLVPDHFSFGRGFADRGSYFTLYQTTTRLTAFIAGDETKDIHLQIKGKIQDDAVNYQIQIGETSKIVTAGQLLESKIGPFPIKKNAITTLTIRLAVPNYQEEDLKLEFDSIVID</sequence>
<keyword evidence="9" id="KW-1185">Reference proteome</keyword>
<keyword evidence="4" id="KW-0732">Signal</keyword>
<dbReference type="EC" id="3.2.1.51" evidence="3"/>
<protein>
    <recommendedName>
        <fullName evidence="3">alpha-L-fucosidase</fullName>
        <ecNumber evidence="3">3.2.1.51</ecNumber>
    </recommendedName>
</protein>
<dbReference type="Gene3D" id="3.20.20.80">
    <property type="entry name" value="Glycosidases"/>
    <property type="match status" value="1"/>
</dbReference>
<dbReference type="EMBL" id="BNDS01000004">
    <property type="protein sequence ID" value="GHH97919.1"/>
    <property type="molecule type" value="Genomic_DNA"/>
</dbReference>
<dbReference type="SUPFAM" id="SSF51445">
    <property type="entry name" value="(Trans)glycosidases"/>
    <property type="match status" value="1"/>
</dbReference>
<comment type="similarity">
    <text evidence="2">Belongs to the glycosyl hydrolase 29 family.</text>
</comment>
<evidence type="ECO:0000256" key="2">
    <source>
        <dbReference type="ARBA" id="ARBA00007951"/>
    </source>
</evidence>